<dbReference type="EMBL" id="SBIQ01000112">
    <property type="protein sequence ID" value="KAF7683231.1"/>
    <property type="molecule type" value="Genomic_DNA"/>
</dbReference>
<dbReference type="Pfam" id="PF06470">
    <property type="entry name" value="SMC_hinge"/>
    <property type="match status" value="1"/>
</dbReference>
<comment type="caution">
    <text evidence="4">The sequence shown here is derived from an EMBL/GenBank/DDBJ whole genome shotgun (WGS) entry which is preliminary data.</text>
</comment>
<dbReference type="InterPro" id="IPR027417">
    <property type="entry name" value="P-loop_NTPase"/>
</dbReference>
<dbReference type="InterPro" id="IPR036277">
    <property type="entry name" value="SMC_hinge_sf"/>
</dbReference>
<dbReference type="Pfam" id="PF02463">
    <property type="entry name" value="SMC_N"/>
    <property type="match status" value="1"/>
</dbReference>
<keyword evidence="1 2" id="KW-0175">Coiled coil</keyword>
<evidence type="ECO:0000313" key="4">
    <source>
        <dbReference type="EMBL" id="KAF7683231.1"/>
    </source>
</evidence>
<evidence type="ECO:0000256" key="2">
    <source>
        <dbReference type="SAM" id="Coils"/>
    </source>
</evidence>
<feature type="coiled-coil region" evidence="2">
    <location>
        <begin position="221"/>
        <end position="321"/>
    </location>
</feature>
<proteinExistence type="predicted"/>
<dbReference type="InterPro" id="IPR003395">
    <property type="entry name" value="RecF/RecN/SMC_N"/>
</dbReference>
<evidence type="ECO:0000259" key="3">
    <source>
        <dbReference type="SMART" id="SM00968"/>
    </source>
</evidence>
<sequence>MHIIELTLSGFKSFPTPTTITPISPRCNILVGKNGSGKSNIITALQLLLTSAHERLSSEERKALLYEGNNLSTLNAVIEAKLANPDGRFPAGKEVVLRRVLGLKRDEYFVDGKIVPSEDIAGLFESCGLSQYYVVPQGRIQTLAMLDSEQRLSLIKEVAGALVYETDRAQCISLLEQTKETESKIQKALLKIEERISLLETEKKKAESFEKLETEKRAIECAIYEKELKTIETSIEQLDTETSIQQESDSDSCSEELGFRLQTELEELIKEKNKLEIKIKTDFDIDYKTLLSSMDKVKEEKKEIENEISNLKKRQNKLTVDEEETEIDLESKYFEYEYFEILFAKKTFSVEDEINKAKAQLTKKEKEFLEIKTYNSTNKEELKSKLAALIEKRKEYWREERKVDEQINSYSQILMGQQRRLLMQEGNDFSTYQELKGSRGVHGYVYELIDIPEELYVAVEAIAGNLLYSVVVDDEEVATELIRQVNQRITFIPLNRIKKSDPKRIEDDNLILLADQIKCEDRYRAMLNFIINNTYLVSNVKTGAILSKSYGINIVTVEGDIVSKRGILSGGYKKKNNHLKELKKVMNDLYAIQKRKDELKQNISKIDAEVKEINDQIGEIVAINCDKEYKKSIRAILRFLKNKIMALRGNLSPKHLVKVKEEKNNLKIKKMRISNELRRCESELETLIFKLKDSELHISELESKIEQAELIYRKAELENRISEIKELHHKAQSKSLFENIRNTNYEYEKNLCKKNILIEKKNNIFQKIGILSTSKNEKLENLKIEELYAMLSKINEECRKYQMVSKRAVSIYSSFVEQRRELGNRMEELKQSRGNIESFIFELDAKKGEAISLTFSQIQNNFSYFFKRLSPGNNAELILVTNNNTPTGVEIRINSETFNHLKHLSGGQKTIIALSLIFSIQRVDPSPFYIFDEIDANLDHQACERVCEMIFEMSKEGAQFISTTFRENMLNAGEKFYGVKFENKKSIVEEIKKEEAFGYLAEPLN</sequence>
<name>A0ABQ7HYI9_9MICR</name>
<dbReference type="SMART" id="SM00968">
    <property type="entry name" value="SMC_hinge"/>
    <property type="match status" value="1"/>
</dbReference>
<keyword evidence="5" id="KW-1185">Reference proteome</keyword>
<feature type="coiled-coil region" evidence="2">
    <location>
        <begin position="656"/>
        <end position="734"/>
    </location>
</feature>
<protein>
    <submittedName>
        <fullName evidence="4">Structural maintenance of chromosomes protein 3</fullName>
    </submittedName>
</protein>
<dbReference type="Gene3D" id="3.40.50.300">
    <property type="entry name" value="P-loop containing nucleotide triphosphate hydrolases"/>
    <property type="match status" value="2"/>
</dbReference>
<feature type="domain" description="SMC hinge" evidence="3">
    <location>
        <begin position="439"/>
        <end position="547"/>
    </location>
</feature>
<dbReference type="PANTHER" id="PTHR43977">
    <property type="entry name" value="STRUCTURAL MAINTENANCE OF CHROMOSOMES PROTEIN 3"/>
    <property type="match status" value="1"/>
</dbReference>
<accession>A0ABQ7HYI9</accession>
<gene>
    <name evidence="4" type="primary">smc3</name>
    <name evidence="4" type="ORF">TCON_1563</name>
</gene>
<reference evidence="4 5" key="1">
    <citation type="submission" date="2019-01" db="EMBL/GenBank/DDBJ databases">
        <title>Genomes sequencing and comparative genomics of infectious freshwater microsporidia, Cucumispora dikerogammari and Thelohania contejeani.</title>
        <authorList>
            <person name="Cormier A."/>
            <person name="Giraud I."/>
            <person name="Wattier R."/>
            <person name="Teixeira M."/>
            <person name="Grandjean F."/>
            <person name="Rigaud T."/>
            <person name="Cordaux R."/>
        </authorList>
    </citation>
    <scope>NUCLEOTIDE SEQUENCE [LARGE SCALE GENOMIC DNA]</scope>
    <source>
        <strain evidence="4">T1</strain>
        <tissue evidence="4">Spores</tissue>
    </source>
</reference>
<evidence type="ECO:0000313" key="5">
    <source>
        <dbReference type="Proteomes" id="UP001516464"/>
    </source>
</evidence>
<dbReference type="Gene3D" id="1.20.1060.20">
    <property type="match status" value="1"/>
</dbReference>
<dbReference type="Gene3D" id="3.30.70.1620">
    <property type="match status" value="1"/>
</dbReference>
<dbReference type="SUPFAM" id="SSF52540">
    <property type="entry name" value="P-loop containing nucleoside triphosphate hydrolases"/>
    <property type="match status" value="1"/>
</dbReference>
<dbReference type="InterPro" id="IPR010935">
    <property type="entry name" value="SMC_hinge"/>
</dbReference>
<dbReference type="InterPro" id="IPR024704">
    <property type="entry name" value="SMC"/>
</dbReference>
<evidence type="ECO:0000256" key="1">
    <source>
        <dbReference type="ARBA" id="ARBA00023054"/>
    </source>
</evidence>
<dbReference type="PIRSF" id="PIRSF005719">
    <property type="entry name" value="SMC"/>
    <property type="match status" value="1"/>
</dbReference>
<dbReference type="Proteomes" id="UP001516464">
    <property type="component" value="Unassembled WGS sequence"/>
</dbReference>
<feature type="coiled-coil region" evidence="2">
    <location>
        <begin position="582"/>
        <end position="616"/>
    </location>
</feature>
<dbReference type="SUPFAM" id="SSF75553">
    <property type="entry name" value="Smc hinge domain"/>
    <property type="match status" value="1"/>
</dbReference>
<organism evidence="4 5">
    <name type="scientific">Astathelohania contejeani</name>
    <dbReference type="NCBI Taxonomy" id="164912"/>
    <lineage>
        <taxon>Eukaryota</taxon>
        <taxon>Fungi</taxon>
        <taxon>Fungi incertae sedis</taxon>
        <taxon>Microsporidia</taxon>
        <taxon>Astathelohaniidae</taxon>
        <taxon>Astathelohania</taxon>
    </lineage>
</organism>